<dbReference type="Ensembl" id="ENSEBUT00000015565.1">
    <property type="protein sequence ID" value="ENSEBUP00000014989.1"/>
    <property type="gene ID" value="ENSEBUG00000009448.1"/>
</dbReference>
<dbReference type="PANTHER" id="PTHR32094:SF5">
    <property type="entry name" value="FANCONI ANEMIA GROUP E PROTEIN"/>
    <property type="match status" value="1"/>
</dbReference>
<feature type="compositionally biased region" description="Basic and acidic residues" evidence="1">
    <location>
        <begin position="280"/>
        <end position="291"/>
    </location>
</feature>
<feature type="region of interest" description="Disordered" evidence="1">
    <location>
        <begin position="348"/>
        <end position="378"/>
    </location>
</feature>
<dbReference type="AlphaFoldDB" id="A0A8C4QG64"/>
<feature type="compositionally biased region" description="Basic and acidic residues" evidence="1">
    <location>
        <begin position="249"/>
        <end position="269"/>
    </location>
</feature>
<reference evidence="3" key="1">
    <citation type="submission" date="2025-08" db="UniProtKB">
        <authorList>
            <consortium name="Ensembl"/>
        </authorList>
    </citation>
    <scope>IDENTIFICATION</scope>
</reference>
<evidence type="ECO:0000313" key="4">
    <source>
        <dbReference type="Proteomes" id="UP000694388"/>
    </source>
</evidence>
<evidence type="ECO:0000256" key="1">
    <source>
        <dbReference type="SAM" id="MobiDB-lite"/>
    </source>
</evidence>
<feature type="compositionally biased region" description="Basic and acidic residues" evidence="1">
    <location>
        <begin position="348"/>
        <end position="366"/>
    </location>
</feature>
<dbReference type="Pfam" id="PF11510">
    <property type="entry name" value="FA_FANCE"/>
    <property type="match status" value="1"/>
</dbReference>
<dbReference type="Proteomes" id="UP000694388">
    <property type="component" value="Unplaced"/>
</dbReference>
<organism evidence="3 4">
    <name type="scientific">Eptatretus burgeri</name>
    <name type="common">Inshore hagfish</name>
    <dbReference type="NCBI Taxonomy" id="7764"/>
    <lineage>
        <taxon>Eukaryota</taxon>
        <taxon>Metazoa</taxon>
        <taxon>Chordata</taxon>
        <taxon>Craniata</taxon>
        <taxon>Vertebrata</taxon>
        <taxon>Cyclostomata</taxon>
        <taxon>Myxini</taxon>
        <taxon>Myxiniformes</taxon>
        <taxon>Myxinidae</taxon>
        <taxon>Eptatretinae</taxon>
        <taxon>Eptatretus</taxon>
    </lineage>
</organism>
<reference evidence="3" key="2">
    <citation type="submission" date="2025-09" db="UniProtKB">
        <authorList>
            <consortium name="Ensembl"/>
        </authorList>
    </citation>
    <scope>IDENTIFICATION</scope>
</reference>
<dbReference type="GeneTree" id="ENSGT00390000000705"/>
<evidence type="ECO:0000313" key="3">
    <source>
        <dbReference type="Ensembl" id="ENSEBUP00000014989.1"/>
    </source>
</evidence>
<feature type="compositionally biased region" description="Basic and acidic residues" evidence="1">
    <location>
        <begin position="414"/>
        <end position="433"/>
    </location>
</feature>
<sequence>MPNKWTQNSQEQDFEMMGDFEPHKLITNLAIPRSCRLLLSALCCSIPGALRCARCLQARELARKSSDCADFAGVLKGKGTMGDCFCWEDFVRVLCSEQPVETPVGGRETKKLELLPLLSCFPVWLQRRTLVLLCAIWRLLPTHSLHDLYLALKTHPPQDPWTRVLLACLLCRVRSVNQGCGETSICGEGPEVNSIVCLGKADGDTGAKCNKDVEVEVISEEEHGAVAENVEIDAKVAKGEENIEFAKSERPFETGNEEGHELGKDENDGPMKAIIGDQDNEIKENRVGEERQDMDVTEDWNGRTVVSEISWPRYRSLCQLLVSRSQSGLEALEKRDPERHVREELKTRTPMSENHHDVKIQKKDCRNEEEEEEEERGHLLKRAKISHELHYMVDNRMERKEKTRHNGSIESANEEAKEERMHEKKEGEEEKKTVGGGEIEVQETELPEDVLAGTERIKDWLNDYPNTDPPVELVLFGSCNIQQTLTGVQGCPTRGCTAKRGAGDGRDTHARISGRFRFTDDFLLRAVCRNLSLSDLPLPAMAAFVSALVQVHPAPSHAVILFVAAQVFLQKLRGLHSPPPRSLTCSLVMLTGLFPQAVASAIITPLSAFPLGRFQAELLSKLLKESIPQEELPFLLRQMIIRDREVWGGGLPTILQAIFEQKPDLEAEDLETAIMTMSNRSTELRAYLPFAKLCFAFINKYGSLLSMPQLSVLHRVAEENETLLRHSLTVRLRKLQK</sequence>
<protein>
    <recommendedName>
        <fullName evidence="2">Fanconi Anaemia group E protein C-terminal domain-containing protein</fullName>
    </recommendedName>
</protein>
<dbReference type="PANTHER" id="PTHR32094">
    <property type="entry name" value="FANCONI ANEMIA GROUP E PROTEIN"/>
    <property type="match status" value="1"/>
</dbReference>
<accession>A0A8C4QG64</accession>
<feature type="region of interest" description="Disordered" evidence="1">
    <location>
        <begin position="400"/>
        <end position="436"/>
    </location>
</feature>
<name>A0A8C4QG64_EPTBU</name>
<feature type="domain" description="Fanconi Anaemia group E protein C-terminal" evidence="2">
    <location>
        <begin position="528"/>
        <end position="735"/>
    </location>
</feature>
<dbReference type="GO" id="GO:0036297">
    <property type="term" value="P:interstrand cross-link repair"/>
    <property type="evidence" value="ECO:0007669"/>
    <property type="project" value="InterPro"/>
</dbReference>
<proteinExistence type="predicted"/>
<feature type="region of interest" description="Disordered" evidence="1">
    <location>
        <begin position="249"/>
        <end position="291"/>
    </location>
</feature>
<dbReference type="GO" id="GO:0043240">
    <property type="term" value="C:Fanconi anaemia nuclear complex"/>
    <property type="evidence" value="ECO:0007669"/>
    <property type="project" value="InterPro"/>
</dbReference>
<dbReference type="InterPro" id="IPR021025">
    <property type="entry name" value="Fanconi_anaemia_gr_E_prot_C"/>
</dbReference>
<dbReference type="InterPro" id="IPR039685">
    <property type="entry name" value="FANCE"/>
</dbReference>
<dbReference type="Gene3D" id="1.25.40.480">
    <property type="match status" value="1"/>
</dbReference>
<keyword evidence="4" id="KW-1185">Reference proteome</keyword>
<evidence type="ECO:0000259" key="2">
    <source>
        <dbReference type="Pfam" id="PF11510"/>
    </source>
</evidence>